<feature type="coiled-coil region" evidence="1">
    <location>
        <begin position="94"/>
        <end position="135"/>
    </location>
</feature>
<gene>
    <name evidence="2" type="ORF">XENOCAPTIV_023833</name>
</gene>
<feature type="non-terminal residue" evidence="2">
    <location>
        <position position="1"/>
    </location>
</feature>
<dbReference type="Proteomes" id="UP001434883">
    <property type="component" value="Unassembled WGS sequence"/>
</dbReference>
<keyword evidence="1" id="KW-0175">Coiled coil</keyword>
<comment type="caution">
    <text evidence="2">The sequence shown here is derived from an EMBL/GenBank/DDBJ whole genome shotgun (WGS) entry which is preliminary data.</text>
</comment>
<evidence type="ECO:0000313" key="2">
    <source>
        <dbReference type="EMBL" id="MEQ2199058.1"/>
    </source>
</evidence>
<name>A0ABV0QU40_9TELE</name>
<dbReference type="PANTHER" id="PTHR14432">
    <property type="entry name" value="PROSAPIP2 PROTEIN/5-AZACYTIDINE INDUCED GENE 2"/>
    <property type="match status" value="1"/>
</dbReference>
<dbReference type="PANTHER" id="PTHR14432:SF2">
    <property type="entry name" value="TANK-BINDING KINASE 1-BINDING PROTEIN 1"/>
    <property type="match status" value="1"/>
</dbReference>
<keyword evidence="3" id="KW-1185">Reference proteome</keyword>
<accession>A0ABV0QU40</accession>
<protein>
    <submittedName>
        <fullName evidence="2">Uncharacterized protein</fullName>
    </submittedName>
</protein>
<reference evidence="2 3" key="1">
    <citation type="submission" date="2021-06" db="EMBL/GenBank/DDBJ databases">
        <authorList>
            <person name="Palmer J.M."/>
        </authorList>
    </citation>
    <scope>NUCLEOTIDE SEQUENCE [LARGE SCALE GENOMIC DNA]</scope>
    <source>
        <strain evidence="2 3">XC_2019</strain>
        <tissue evidence="2">Muscle</tissue>
    </source>
</reference>
<proteinExistence type="predicted"/>
<dbReference type="InterPro" id="IPR051891">
    <property type="entry name" value="TBK1-IKBKE_adapters"/>
</dbReference>
<organism evidence="2 3">
    <name type="scientific">Xenoophorus captivus</name>
    <dbReference type="NCBI Taxonomy" id="1517983"/>
    <lineage>
        <taxon>Eukaryota</taxon>
        <taxon>Metazoa</taxon>
        <taxon>Chordata</taxon>
        <taxon>Craniata</taxon>
        <taxon>Vertebrata</taxon>
        <taxon>Euteleostomi</taxon>
        <taxon>Actinopterygii</taxon>
        <taxon>Neopterygii</taxon>
        <taxon>Teleostei</taxon>
        <taxon>Neoteleostei</taxon>
        <taxon>Acanthomorphata</taxon>
        <taxon>Ovalentaria</taxon>
        <taxon>Atherinomorphae</taxon>
        <taxon>Cyprinodontiformes</taxon>
        <taxon>Goodeidae</taxon>
        <taxon>Xenoophorus</taxon>
    </lineage>
</organism>
<dbReference type="EMBL" id="JAHRIN010022278">
    <property type="protein sequence ID" value="MEQ2199058.1"/>
    <property type="molecule type" value="Genomic_DNA"/>
</dbReference>
<evidence type="ECO:0000256" key="1">
    <source>
        <dbReference type="SAM" id="Coils"/>
    </source>
</evidence>
<sequence>TNLVEKHVERILGLESALRQRDESLQKLNIQLHSKDMQYLQLHAVPDKHMFMSFVLHVYTLSPDSFSFFLPVLDCPALTLQSSRSLDTLSDLKLQRLEAELEGARHEAQGACQREEEMKAEVERLKDEIGQLQDDQRERVSVGLFLVCFTASTPFKLTSEKS</sequence>
<evidence type="ECO:0000313" key="3">
    <source>
        <dbReference type="Proteomes" id="UP001434883"/>
    </source>
</evidence>